<keyword evidence="1" id="KW-0812">Transmembrane</keyword>
<keyword evidence="3" id="KW-1185">Reference proteome</keyword>
<protein>
    <submittedName>
        <fullName evidence="2">Uncharacterized protein</fullName>
    </submittedName>
</protein>
<gene>
    <name evidence="2" type="ORF">AFM11_05210</name>
</gene>
<evidence type="ECO:0000313" key="2">
    <source>
        <dbReference type="EMBL" id="KWX25627.1"/>
    </source>
</evidence>
<sequence length="164" mass="17881">MTEIESADAIDEMVRAAQERSNVAYRELKELRDRAHTDEEEEAAELKAAESGYYLALAQAHSLGHSWMADFSRGAQKETLERSHLAVTIKQWQVDMLRVEVQTQRAKVAERAARAVTESNLKAANESARAARWTAYATIVLAVATVVLIVATLIAAKIASGGGG</sequence>
<evidence type="ECO:0000313" key="3">
    <source>
        <dbReference type="Proteomes" id="UP000070612"/>
    </source>
</evidence>
<proteinExistence type="predicted"/>
<accession>A0A132PTV2</accession>
<evidence type="ECO:0000256" key="1">
    <source>
        <dbReference type="SAM" id="Phobius"/>
    </source>
</evidence>
<feature type="transmembrane region" description="Helical" evidence="1">
    <location>
        <begin position="133"/>
        <end position="156"/>
    </location>
</feature>
<dbReference type="RefSeq" id="WP_067844773.1">
    <property type="nucleotide sequence ID" value="NZ_LGTW01000002.1"/>
</dbReference>
<keyword evidence="1" id="KW-1133">Transmembrane helix</keyword>
<dbReference type="Proteomes" id="UP000070612">
    <property type="component" value="Unassembled WGS sequence"/>
</dbReference>
<reference evidence="2 3" key="1">
    <citation type="submission" date="2015-07" db="EMBL/GenBank/DDBJ databases">
        <title>A draft genome sequence of Mycobacterium wolinskyi.</title>
        <authorList>
            <person name="de Man T.J."/>
            <person name="Perry K.A."/>
            <person name="Coulliette A.D."/>
            <person name="Jensen B."/>
            <person name="Toney N.C."/>
            <person name="Limbago B.M."/>
            <person name="Noble-Wang J."/>
        </authorList>
    </citation>
    <scope>NUCLEOTIDE SEQUENCE [LARGE SCALE GENOMIC DNA]</scope>
    <source>
        <strain evidence="2 3">CDC_01</strain>
    </source>
</reference>
<organism evidence="2 3">
    <name type="scientific">Mycolicibacterium wolinskyi</name>
    <dbReference type="NCBI Taxonomy" id="59750"/>
    <lineage>
        <taxon>Bacteria</taxon>
        <taxon>Bacillati</taxon>
        <taxon>Actinomycetota</taxon>
        <taxon>Actinomycetes</taxon>
        <taxon>Mycobacteriales</taxon>
        <taxon>Mycobacteriaceae</taxon>
        <taxon>Mycolicibacterium</taxon>
    </lineage>
</organism>
<name>A0A132PTV2_9MYCO</name>
<dbReference type="PATRIC" id="fig|59750.3.peg.2924"/>
<dbReference type="AlphaFoldDB" id="A0A132PTV2"/>
<keyword evidence="1" id="KW-0472">Membrane</keyword>
<comment type="caution">
    <text evidence="2">The sequence shown here is derived from an EMBL/GenBank/DDBJ whole genome shotgun (WGS) entry which is preliminary data.</text>
</comment>
<dbReference type="EMBL" id="LGTW01000002">
    <property type="protein sequence ID" value="KWX25627.1"/>
    <property type="molecule type" value="Genomic_DNA"/>
</dbReference>